<dbReference type="GO" id="GO:0008610">
    <property type="term" value="P:lipid biosynthetic process"/>
    <property type="evidence" value="ECO:0007669"/>
    <property type="project" value="InterPro"/>
</dbReference>
<dbReference type="Proteomes" id="UP000535511">
    <property type="component" value="Unassembled WGS sequence"/>
</dbReference>
<keyword evidence="5" id="KW-0443">Lipid metabolism</keyword>
<evidence type="ECO:0000256" key="4">
    <source>
        <dbReference type="ARBA" id="ARBA00022691"/>
    </source>
</evidence>
<dbReference type="EC" id="2.1.1.79" evidence="7"/>
<dbReference type="GO" id="GO:0008825">
    <property type="term" value="F:cyclopropane-fatty-acyl-phospholipid synthase activity"/>
    <property type="evidence" value="ECO:0007669"/>
    <property type="project" value="UniProtKB-EC"/>
</dbReference>
<accession>A0A7Y9E334</accession>
<dbReference type="Gene3D" id="3.40.50.150">
    <property type="entry name" value="Vaccinia Virus protein VP39"/>
    <property type="match status" value="1"/>
</dbReference>
<keyword evidence="4" id="KW-0949">S-adenosyl-L-methionine</keyword>
<comment type="caution">
    <text evidence="7">The sequence shown here is derived from an EMBL/GenBank/DDBJ whole genome shotgun (WGS) entry which is preliminary data.</text>
</comment>
<dbReference type="SUPFAM" id="SSF53335">
    <property type="entry name" value="S-adenosyl-L-methionine-dependent methyltransferases"/>
    <property type="match status" value="1"/>
</dbReference>
<keyword evidence="2 7" id="KW-0489">Methyltransferase</keyword>
<keyword evidence="8" id="KW-1185">Reference proteome</keyword>
<organism evidence="7 8">
    <name type="scientific">Nocardioides panaciterrulae</name>
    <dbReference type="NCBI Taxonomy" id="661492"/>
    <lineage>
        <taxon>Bacteria</taxon>
        <taxon>Bacillati</taxon>
        <taxon>Actinomycetota</taxon>
        <taxon>Actinomycetes</taxon>
        <taxon>Propionibacteriales</taxon>
        <taxon>Nocardioidaceae</taxon>
        <taxon>Nocardioides</taxon>
    </lineage>
</organism>
<dbReference type="PANTHER" id="PTHR43667">
    <property type="entry name" value="CYCLOPROPANE-FATTY-ACYL-PHOSPHOLIPID SYNTHASE"/>
    <property type="match status" value="1"/>
</dbReference>
<dbReference type="PANTHER" id="PTHR43667:SF1">
    <property type="entry name" value="CYCLOPROPANE-FATTY-ACYL-PHOSPHOLIPID SYNTHASE"/>
    <property type="match status" value="1"/>
</dbReference>
<feature type="compositionally biased region" description="Low complexity" evidence="6">
    <location>
        <begin position="1"/>
        <end position="22"/>
    </location>
</feature>
<name>A0A7Y9E334_9ACTN</name>
<evidence type="ECO:0000256" key="1">
    <source>
        <dbReference type="ARBA" id="ARBA00010815"/>
    </source>
</evidence>
<dbReference type="PIRSF" id="PIRSF003085">
    <property type="entry name" value="CMAS"/>
    <property type="match status" value="1"/>
</dbReference>
<gene>
    <name evidence="7" type="ORF">BJZ21_000238</name>
</gene>
<evidence type="ECO:0000256" key="2">
    <source>
        <dbReference type="ARBA" id="ARBA00022603"/>
    </source>
</evidence>
<feature type="region of interest" description="Disordered" evidence="6">
    <location>
        <begin position="1"/>
        <end position="42"/>
    </location>
</feature>
<dbReference type="InterPro" id="IPR050723">
    <property type="entry name" value="CFA/CMAS"/>
</dbReference>
<evidence type="ECO:0000256" key="3">
    <source>
        <dbReference type="ARBA" id="ARBA00022679"/>
    </source>
</evidence>
<dbReference type="RefSeq" id="WP_179662080.1">
    <property type="nucleotide sequence ID" value="NZ_JACCBG010000001.1"/>
</dbReference>
<dbReference type="InterPro" id="IPR029063">
    <property type="entry name" value="SAM-dependent_MTases_sf"/>
</dbReference>
<evidence type="ECO:0000256" key="6">
    <source>
        <dbReference type="SAM" id="MobiDB-lite"/>
    </source>
</evidence>
<dbReference type="AlphaFoldDB" id="A0A7Y9E334"/>
<dbReference type="InterPro" id="IPR003333">
    <property type="entry name" value="CMAS"/>
</dbReference>
<evidence type="ECO:0000313" key="7">
    <source>
        <dbReference type="EMBL" id="NYD40155.1"/>
    </source>
</evidence>
<comment type="similarity">
    <text evidence="1">Belongs to the CFA/CMAS family.</text>
</comment>
<evidence type="ECO:0000256" key="5">
    <source>
        <dbReference type="ARBA" id="ARBA00023098"/>
    </source>
</evidence>
<dbReference type="EMBL" id="JACCBG010000001">
    <property type="protein sequence ID" value="NYD40155.1"/>
    <property type="molecule type" value="Genomic_DNA"/>
</dbReference>
<proteinExistence type="inferred from homology"/>
<protein>
    <submittedName>
        <fullName evidence="7">Cyclopropane-fatty-acyl-phospholipid synthase</fullName>
        <ecNumber evidence="7">2.1.1.79</ecNumber>
    </submittedName>
</protein>
<dbReference type="CDD" id="cd02440">
    <property type="entry name" value="AdoMet_MTases"/>
    <property type="match status" value="1"/>
</dbReference>
<dbReference type="GO" id="GO:0032259">
    <property type="term" value="P:methylation"/>
    <property type="evidence" value="ECO:0007669"/>
    <property type="project" value="UniProtKB-KW"/>
</dbReference>
<reference evidence="7 8" key="1">
    <citation type="submission" date="2020-07" db="EMBL/GenBank/DDBJ databases">
        <title>Sequencing the genomes of 1000 actinobacteria strains.</title>
        <authorList>
            <person name="Klenk H.-P."/>
        </authorList>
    </citation>
    <scope>NUCLEOTIDE SEQUENCE [LARGE SCALE GENOMIC DNA]</scope>
    <source>
        <strain evidence="7 8">DSM 21350</strain>
    </source>
</reference>
<sequence length="463" mass="50161">MTDTATPATPATPASPATADTAGPGRSPATDGRSPAPGGVATALAEAARPFVGGELPVRLRAWDGSEAGPADGPRVELRSPDAVRRLLWHPGELGAAQAYVTGELDVPEVDGWTLDRALAHAFAVAAQRGLSGSRPSPTALAAAVRTLLGVPELRAALLGRPPAPPASQARVRGRLHSPLRDRRAISHHYDLSNEFYSLILEESMAYSCGYFTSEDTTLEEAQHAKLSLVCRKLGLAEGSTLLDVGCGWGSLSLHAAEHFGARVVGVTIAAEQKRFIDARIAERGLADRVEIRLQDYREVPERDHFDAVSSLEMGEHVGERNYPTYAEVLRRSVRPGGRVLVQQMSRTGRWPGGGPFIESFIAPDMYMRPVGETVAYLERGGLEVRDVHALREHYVRTVDGWLERFEANRDRLAELVGEEVVRVWRLYLVGGSMAFRDGRMGVDQILMVRPGAAHDLPPTRGS</sequence>
<evidence type="ECO:0000313" key="8">
    <source>
        <dbReference type="Proteomes" id="UP000535511"/>
    </source>
</evidence>
<keyword evidence="3 7" id="KW-0808">Transferase</keyword>
<dbReference type="Pfam" id="PF02353">
    <property type="entry name" value="CMAS"/>
    <property type="match status" value="1"/>
</dbReference>